<dbReference type="OrthoDB" id="6942177at2"/>
<reference evidence="1 2" key="1">
    <citation type="submission" date="2019-09" db="EMBL/GenBank/DDBJ databases">
        <authorList>
            <person name="Chandra G."/>
            <person name="Truman W A."/>
        </authorList>
    </citation>
    <scope>NUCLEOTIDE SEQUENCE [LARGE SCALE GENOMIC DNA]</scope>
    <source>
        <strain evidence="1">PS928</strain>
    </source>
</reference>
<gene>
    <name evidence="1" type="ORF">PS928_06718</name>
</gene>
<accession>A0A5E7VV54</accession>
<dbReference type="AlphaFoldDB" id="A0A5E7VV54"/>
<evidence type="ECO:0000313" key="1">
    <source>
        <dbReference type="EMBL" id="VVQ26554.1"/>
    </source>
</evidence>
<name>A0A5E7VV54_PSEFL</name>
<dbReference type="Proteomes" id="UP000381378">
    <property type="component" value="Unassembled WGS sequence"/>
</dbReference>
<dbReference type="EMBL" id="CABVJF010000053">
    <property type="protein sequence ID" value="VVQ26554.1"/>
    <property type="molecule type" value="Genomic_DNA"/>
</dbReference>
<proteinExistence type="predicted"/>
<sequence length="205" mass="23517">MSLLRGVGWRRGVLAMAVAALLIVAAIHALSDDPEIALVIGEPWEDMRQRSSAAIGPAIPGHYWGRLPKSDARLRFIDPQYGFVTPLARFFTVSFNKDESVSSVWMSPQLEPLLLDDTLKIVLDLQEQWRQTGWEPIRVNYDPPFADTAQWRARLRDVNKGGTSYWQAGNQYQVMLVVNRFRDDKRPKEERYLIKLQLATPWVKP</sequence>
<dbReference type="RefSeq" id="WP_150788432.1">
    <property type="nucleotide sequence ID" value="NZ_CABVJF010000053.1"/>
</dbReference>
<evidence type="ECO:0000313" key="2">
    <source>
        <dbReference type="Proteomes" id="UP000381378"/>
    </source>
</evidence>
<organism evidence="1 2">
    <name type="scientific">Pseudomonas fluorescens</name>
    <dbReference type="NCBI Taxonomy" id="294"/>
    <lineage>
        <taxon>Bacteria</taxon>
        <taxon>Pseudomonadati</taxon>
        <taxon>Pseudomonadota</taxon>
        <taxon>Gammaproteobacteria</taxon>
        <taxon>Pseudomonadales</taxon>
        <taxon>Pseudomonadaceae</taxon>
        <taxon>Pseudomonas</taxon>
    </lineage>
</organism>
<protein>
    <submittedName>
        <fullName evidence="1">Uncharacterized protein</fullName>
    </submittedName>
</protein>